<reference evidence="2 3" key="1">
    <citation type="submission" date="2020-04" db="EMBL/GenBank/DDBJ databases">
        <title>Paeniglutamicibacter sp. ANT13_2, a novel actinomycete isolated from sediment in Antarctica.</title>
        <authorList>
            <person name="Sakdapetsiri C."/>
            <person name="Pinyakong O."/>
        </authorList>
    </citation>
    <scope>NUCLEOTIDE SEQUENCE [LARGE SCALE GENOMIC DNA]</scope>
    <source>
        <strain evidence="2 3">ANT13_2</strain>
    </source>
</reference>
<dbReference type="Proteomes" id="UP000746595">
    <property type="component" value="Unassembled WGS sequence"/>
</dbReference>
<sequence>MLIADNLAIAGRHLPLLDPTSLAVARGELLLIQADTQTTRTALSLGLSARMRPSEGSVSWLGDSSLKAVRRISAIVDSPQINDPEAHMKVRDLVAEDLSLIPGSRRRRPKTKTWIQEHHLESLADQYLDAIEPLDRLTLMTELALEDAHVELLVFDTPERHGIPEEMWCTFLESVSTGERAPAIIAVVQRLPEQWSGPNAYDGGIQDKLEVPFGSIHADLPADEPTEEPETKAAPAHLADPEPAPAVGVDIPGETESSPKHLEGAAPAHAASVDIPEVSSPVDAIEDAPVETTTLPTAAKDLS</sequence>
<feature type="region of interest" description="Disordered" evidence="1">
    <location>
        <begin position="217"/>
        <end position="303"/>
    </location>
</feature>
<accession>A0ABX1G8R3</accession>
<keyword evidence="2" id="KW-0067">ATP-binding</keyword>
<dbReference type="RefSeq" id="WP_168153397.1">
    <property type="nucleotide sequence ID" value="NZ_JAAWVT010000013.1"/>
</dbReference>
<protein>
    <submittedName>
        <fullName evidence="2">ABC transporter ATP-binding protein</fullName>
    </submittedName>
</protein>
<name>A0ABX1G8R3_9MICC</name>
<comment type="caution">
    <text evidence="2">The sequence shown here is derived from an EMBL/GenBank/DDBJ whole genome shotgun (WGS) entry which is preliminary data.</text>
</comment>
<dbReference type="EMBL" id="JAAWVT010000013">
    <property type="protein sequence ID" value="NKG22649.1"/>
    <property type="molecule type" value="Genomic_DNA"/>
</dbReference>
<evidence type="ECO:0000313" key="3">
    <source>
        <dbReference type="Proteomes" id="UP000746595"/>
    </source>
</evidence>
<keyword evidence="2" id="KW-0547">Nucleotide-binding</keyword>
<organism evidence="2 3">
    <name type="scientific">Paeniglutamicibacter terrestris</name>
    <dbReference type="NCBI Taxonomy" id="2723403"/>
    <lineage>
        <taxon>Bacteria</taxon>
        <taxon>Bacillati</taxon>
        <taxon>Actinomycetota</taxon>
        <taxon>Actinomycetes</taxon>
        <taxon>Micrococcales</taxon>
        <taxon>Micrococcaceae</taxon>
        <taxon>Paeniglutamicibacter</taxon>
    </lineage>
</organism>
<proteinExistence type="predicted"/>
<keyword evidence="3" id="KW-1185">Reference proteome</keyword>
<gene>
    <name evidence="2" type="ORF">HED64_18290</name>
</gene>
<dbReference type="InterPro" id="IPR027417">
    <property type="entry name" value="P-loop_NTPase"/>
</dbReference>
<dbReference type="GO" id="GO:0005524">
    <property type="term" value="F:ATP binding"/>
    <property type="evidence" value="ECO:0007669"/>
    <property type="project" value="UniProtKB-KW"/>
</dbReference>
<evidence type="ECO:0000313" key="2">
    <source>
        <dbReference type="EMBL" id="NKG22649.1"/>
    </source>
</evidence>
<evidence type="ECO:0000256" key="1">
    <source>
        <dbReference type="SAM" id="MobiDB-lite"/>
    </source>
</evidence>
<dbReference type="Gene3D" id="3.40.50.300">
    <property type="entry name" value="P-loop containing nucleotide triphosphate hydrolases"/>
    <property type="match status" value="1"/>
</dbReference>